<evidence type="ECO:0000256" key="4">
    <source>
        <dbReference type="ARBA" id="ARBA00022989"/>
    </source>
</evidence>
<dbReference type="InterPro" id="IPR000276">
    <property type="entry name" value="GPCR_Rhodpsn"/>
</dbReference>
<dbReference type="Proteomes" id="UP001347796">
    <property type="component" value="Unassembled WGS sequence"/>
</dbReference>
<reference evidence="11 12" key="1">
    <citation type="submission" date="2024-01" db="EMBL/GenBank/DDBJ databases">
        <title>The genome of the rayed Mediterranean limpet Patella caerulea (Linnaeus, 1758).</title>
        <authorList>
            <person name="Anh-Thu Weber A."/>
            <person name="Halstead-Nussloch G."/>
        </authorList>
    </citation>
    <scope>NUCLEOTIDE SEQUENCE [LARGE SCALE GENOMIC DNA]</scope>
    <source>
        <strain evidence="11">AATW-2023a</strain>
        <tissue evidence="11">Whole specimen</tissue>
    </source>
</reference>
<evidence type="ECO:0000256" key="3">
    <source>
        <dbReference type="ARBA" id="ARBA00022692"/>
    </source>
</evidence>
<feature type="domain" description="G-protein coupled receptors family 1 profile" evidence="10">
    <location>
        <begin position="28"/>
        <end position="282"/>
    </location>
</feature>
<evidence type="ECO:0000256" key="5">
    <source>
        <dbReference type="ARBA" id="ARBA00023040"/>
    </source>
</evidence>
<feature type="transmembrane region" description="Helical" evidence="9">
    <location>
        <begin position="125"/>
        <end position="144"/>
    </location>
</feature>
<feature type="transmembrane region" description="Helical" evidence="9">
    <location>
        <begin position="223"/>
        <end position="250"/>
    </location>
</feature>
<accession>A0AAN8JE38</accession>
<comment type="subcellular location">
    <subcellularLocation>
        <location evidence="1">Cell membrane</location>
        <topology evidence="1">Multi-pass membrane protein</topology>
    </subcellularLocation>
</comment>
<sequence length="310" mass="35005">MAANYTEESSSRTQIIANGILGLCTLLLNVISLVSILQSRSFPIRQKVVFFSLLATDTILGIQTTAVRLLPLRYTTEHILCQLRLFSGTIITLATILSNLLITTERLLAMILPMNLNKKITWKKLAALAIFLWILSGTLTFSFFSDGYHGPVCQFIVTGNPNGYVFIGSFIIVIFFIIFVMYSYIVKVTRRHIRQIAATMVGNTPVIDERRAFKSKAELRTTVTVGIIVGVFGMSYCPMAVYLIYCGLFVSDMFAFTATNQTVFTIMVTFYMMNSVINPIIYILRLKNCRQEMIARILCRPQPHFENPKP</sequence>
<dbReference type="PANTHER" id="PTHR24249">
    <property type="entry name" value="HISTAMINE RECEPTOR-RELATED G-PROTEIN COUPLED RECEPTOR"/>
    <property type="match status" value="1"/>
</dbReference>
<evidence type="ECO:0000313" key="12">
    <source>
        <dbReference type="Proteomes" id="UP001347796"/>
    </source>
</evidence>
<keyword evidence="3 9" id="KW-0812">Transmembrane</keyword>
<dbReference type="PRINTS" id="PR00237">
    <property type="entry name" value="GPCRRHODOPSN"/>
</dbReference>
<gene>
    <name evidence="11" type="ORF">SNE40_016969</name>
</gene>
<dbReference type="EMBL" id="JAZGQO010000011">
    <property type="protein sequence ID" value="KAK6173538.1"/>
    <property type="molecule type" value="Genomic_DNA"/>
</dbReference>
<feature type="transmembrane region" description="Helical" evidence="9">
    <location>
        <begin position="15"/>
        <end position="36"/>
    </location>
</feature>
<dbReference type="AlphaFoldDB" id="A0AAN8JE38"/>
<dbReference type="Gene3D" id="1.20.1070.10">
    <property type="entry name" value="Rhodopsin 7-helix transmembrane proteins"/>
    <property type="match status" value="1"/>
</dbReference>
<evidence type="ECO:0000259" key="10">
    <source>
        <dbReference type="PROSITE" id="PS50262"/>
    </source>
</evidence>
<evidence type="ECO:0000256" key="6">
    <source>
        <dbReference type="ARBA" id="ARBA00023136"/>
    </source>
</evidence>
<keyword evidence="12" id="KW-1185">Reference proteome</keyword>
<evidence type="ECO:0000256" key="9">
    <source>
        <dbReference type="SAM" id="Phobius"/>
    </source>
</evidence>
<evidence type="ECO:0000256" key="8">
    <source>
        <dbReference type="ARBA" id="ARBA00023224"/>
    </source>
</evidence>
<keyword evidence="5" id="KW-0297">G-protein coupled receptor</keyword>
<evidence type="ECO:0000256" key="1">
    <source>
        <dbReference type="ARBA" id="ARBA00004651"/>
    </source>
</evidence>
<comment type="caution">
    <text evidence="11">The sequence shown here is derived from an EMBL/GenBank/DDBJ whole genome shotgun (WGS) entry which is preliminary data.</text>
</comment>
<keyword evidence="2" id="KW-1003">Cell membrane</keyword>
<evidence type="ECO:0000256" key="2">
    <source>
        <dbReference type="ARBA" id="ARBA00022475"/>
    </source>
</evidence>
<name>A0AAN8JE38_PATCE</name>
<feature type="transmembrane region" description="Helical" evidence="9">
    <location>
        <begin position="164"/>
        <end position="185"/>
    </location>
</feature>
<feature type="transmembrane region" description="Helical" evidence="9">
    <location>
        <begin position="83"/>
        <end position="104"/>
    </location>
</feature>
<dbReference type="GO" id="GO:0005886">
    <property type="term" value="C:plasma membrane"/>
    <property type="evidence" value="ECO:0007669"/>
    <property type="project" value="UniProtKB-SubCell"/>
</dbReference>
<evidence type="ECO:0000256" key="7">
    <source>
        <dbReference type="ARBA" id="ARBA00023170"/>
    </source>
</evidence>
<dbReference type="InterPro" id="IPR050569">
    <property type="entry name" value="TAAR"/>
</dbReference>
<protein>
    <recommendedName>
        <fullName evidence="10">G-protein coupled receptors family 1 profile domain-containing protein</fullName>
    </recommendedName>
</protein>
<proteinExistence type="predicted"/>
<evidence type="ECO:0000313" key="11">
    <source>
        <dbReference type="EMBL" id="KAK6173538.1"/>
    </source>
</evidence>
<feature type="transmembrane region" description="Helical" evidence="9">
    <location>
        <begin position="48"/>
        <end position="71"/>
    </location>
</feature>
<keyword evidence="7" id="KW-0675">Receptor</keyword>
<dbReference type="PROSITE" id="PS50262">
    <property type="entry name" value="G_PROTEIN_RECEP_F1_2"/>
    <property type="match status" value="1"/>
</dbReference>
<keyword evidence="8" id="KW-0807">Transducer</keyword>
<keyword evidence="4 9" id="KW-1133">Transmembrane helix</keyword>
<feature type="transmembrane region" description="Helical" evidence="9">
    <location>
        <begin position="262"/>
        <end position="284"/>
    </location>
</feature>
<keyword evidence="6 9" id="KW-0472">Membrane</keyword>
<dbReference type="InterPro" id="IPR017452">
    <property type="entry name" value="GPCR_Rhodpsn_7TM"/>
</dbReference>
<dbReference type="GO" id="GO:0004930">
    <property type="term" value="F:G protein-coupled receptor activity"/>
    <property type="evidence" value="ECO:0007669"/>
    <property type="project" value="UniProtKB-KW"/>
</dbReference>
<organism evidence="11 12">
    <name type="scientific">Patella caerulea</name>
    <name type="common">Rayed Mediterranean limpet</name>
    <dbReference type="NCBI Taxonomy" id="87958"/>
    <lineage>
        <taxon>Eukaryota</taxon>
        <taxon>Metazoa</taxon>
        <taxon>Spiralia</taxon>
        <taxon>Lophotrochozoa</taxon>
        <taxon>Mollusca</taxon>
        <taxon>Gastropoda</taxon>
        <taxon>Patellogastropoda</taxon>
        <taxon>Patelloidea</taxon>
        <taxon>Patellidae</taxon>
        <taxon>Patella</taxon>
    </lineage>
</organism>
<dbReference type="CDD" id="cd00637">
    <property type="entry name" value="7tm_classA_rhodopsin-like"/>
    <property type="match status" value="1"/>
</dbReference>
<dbReference type="SUPFAM" id="SSF81321">
    <property type="entry name" value="Family A G protein-coupled receptor-like"/>
    <property type="match status" value="1"/>
</dbReference>
<dbReference type="Pfam" id="PF00001">
    <property type="entry name" value="7tm_1"/>
    <property type="match status" value="1"/>
</dbReference>